<comment type="similarity">
    <text evidence="5">Belongs to the SAT4 family.</text>
</comment>
<dbReference type="PANTHER" id="PTHR33048">
    <property type="entry name" value="PTH11-LIKE INTEGRAL MEMBRANE PROTEIN (AFU_ORTHOLOGUE AFUA_5G11245)"/>
    <property type="match status" value="1"/>
</dbReference>
<evidence type="ECO:0000256" key="2">
    <source>
        <dbReference type="ARBA" id="ARBA00022692"/>
    </source>
</evidence>
<keyword evidence="2 6" id="KW-0812">Transmembrane</keyword>
<dbReference type="GO" id="GO:0016020">
    <property type="term" value="C:membrane"/>
    <property type="evidence" value="ECO:0007669"/>
    <property type="project" value="UniProtKB-SubCell"/>
</dbReference>
<dbReference type="InterPro" id="IPR052337">
    <property type="entry name" value="SAT4-like"/>
</dbReference>
<dbReference type="EMBL" id="CVMT01000001">
    <property type="protein sequence ID" value="CRG83345.1"/>
    <property type="molecule type" value="Genomic_DNA"/>
</dbReference>
<evidence type="ECO:0000313" key="8">
    <source>
        <dbReference type="EMBL" id="CRG83345.1"/>
    </source>
</evidence>
<keyword evidence="9" id="KW-1185">Reference proteome</keyword>
<protein>
    <recommendedName>
        <fullName evidence="7">Rhodopsin domain-containing protein</fullName>
    </recommendedName>
</protein>
<dbReference type="STRING" id="28573.A0A0U1LK63"/>
<dbReference type="OMA" id="TSYQFWY"/>
<evidence type="ECO:0000313" key="9">
    <source>
        <dbReference type="Proteomes" id="UP000054383"/>
    </source>
</evidence>
<feature type="transmembrane region" description="Helical" evidence="6">
    <location>
        <begin position="35"/>
        <end position="54"/>
    </location>
</feature>
<comment type="subcellular location">
    <subcellularLocation>
        <location evidence="1">Membrane</location>
        <topology evidence="1">Multi-pass membrane protein</topology>
    </subcellularLocation>
</comment>
<evidence type="ECO:0000259" key="7">
    <source>
        <dbReference type="Pfam" id="PF20684"/>
    </source>
</evidence>
<evidence type="ECO:0000256" key="5">
    <source>
        <dbReference type="ARBA" id="ARBA00038359"/>
    </source>
</evidence>
<keyword evidence="3 6" id="KW-1133">Transmembrane helix</keyword>
<dbReference type="Proteomes" id="UP000054383">
    <property type="component" value="Unassembled WGS sequence"/>
</dbReference>
<dbReference type="AlphaFoldDB" id="A0A0U1LK63"/>
<dbReference type="OrthoDB" id="3903189at2759"/>
<proteinExistence type="inferred from homology"/>
<evidence type="ECO:0000256" key="3">
    <source>
        <dbReference type="ARBA" id="ARBA00022989"/>
    </source>
</evidence>
<evidence type="ECO:0000256" key="4">
    <source>
        <dbReference type="ARBA" id="ARBA00023136"/>
    </source>
</evidence>
<sequence length="381" mass="43468">MAADGGGSLHDLVVQSWVIYARFQRMGWLWQAEDFVMLSGMLWYTAFVVTNLQLAKGGGGTLYLPGQFETFTPDDIASRVQFAKVEFASEQCMVNVVWTMKACMLIIYYRMTTNLKQQFWVKVCAVYTLAGFVAVQLTLFLNCRPFSGYWTLPPPHEECATYFRFEVIQAVFNISSDLAILIVIMPTLWRMSMSLKEKVPVLFIFSMGFFLIICAIVSKFFTFRDIFDTSYQFWYLRESSVGVYITNLPYIWSFLRRTMHVLHTTTVGHLGNPLSSSRKSSASKGKYLYSAKSLDISTNPFQPNPEHQVISTVSAHTKNNSVAGPTRSGSEERIFSPQDMVLPPAEAHLERGEDIPLNDAQGWNKGYRIQMTTEIHIDRER</sequence>
<dbReference type="InterPro" id="IPR049326">
    <property type="entry name" value="Rhodopsin_dom_fungi"/>
</dbReference>
<reference evidence="8 9" key="1">
    <citation type="submission" date="2015-04" db="EMBL/GenBank/DDBJ databases">
        <authorList>
            <person name="Syromyatnikov M.Y."/>
            <person name="Popov V.N."/>
        </authorList>
    </citation>
    <scope>NUCLEOTIDE SEQUENCE [LARGE SCALE GENOMIC DNA]</scope>
    <source>
        <strain evidence="8">WF-38-12</strain>
    </source>
</reference>
<dbReference type="PANTHER" id="PTHR33048:SF149">
    <property type="entry name" value="UBID FAMILY DECARBOXYLASE"/>
    <property type="match status" value="1"/>
</dbReference>
<accession>A0A0U1LK63</accession>
<organism evidence="8 9">
    <name type="scientific">Talaromyces islandicus</name>
    <name type="common">Penicillium islandicum</name>
    <dbReference type="NCBI Taxonomy" id="28573"/>
    <lineage>
        <taxon>Eukaryota</taxon>
        <taxon>Fungi</taxon>
        <taxon>Dikarya</taxon>
        <taxon>Ascomycota</taxon>
        <taxon>Pezizomycotina</taxon>
        <taxon>Eurotiomycetes</taxon>
        <taxon>Eurotiomycetidae</taxon>
        <taxon>Eurotiales</taxon>
        <taxon>Trichocomaceae</taxon>
        <taxon>Talaromyces</taxon>
        <taxon>Talaromyces sect. Islandici</taxon>
    </lineage>
</organism>
<feature type="transmembrane region" description="Helical" evidence="6">
    <location>
        <begin position="201"/>
        <end position="221"/>
    </location>
</feature>
<evidence type="ECO:0000256" key="1">
    <source>
        <dbReference type="ARBA" id="ARBA00004141"/>
    </source>
</evidence>
<feature type="transmembrane region" description="Helical" evidence="6">
    <location>
        <begin position="170"/>
        <end position="189"/>
    </location>
</feature>
<feature type="domain" description="Rhodopsin" evidence="7">
    <location>
        <begin position="20"/>
        <end position="257"/>
    </location>
</feature>
<dbReference type="Pfam" id="PF20684">
    <property type="entry name" value="Fung_rhodopsin"/>
    <property type="match status" value="1"/>
</dbReference>
<gene>
    <name evidence="8" type="ORF">PISL3812_00696</name>
</gene>
<evidence type="ECO:0000256" key="6">
    <source>
        <dbReference type="SAM" id="Phobius"/>
    </source>
</evidence>
<keyword evidence="4 6" id="KW-0472">Membrane</keyword>
<feature type="transmembrane region" description="Helical" evidence="6">
    <location>
        <begin position="233"/>
        <end position="252"/>
    </location>
</feature>
<feature type="transmembrane region" description="Helical" evidence="6">
    <location>
        <begin position="119"/>
        <end position="141"/>
    </location>
</feature>
<name>A0A0U1LK63_TALIS</name>